<feature type="transmembrane region" description="Helical" evidence="2">
    <location>
        <begin position="146"/>
        <end position="167"/>
    </location>
</feature>
<gene>
    <name evidence="3" type="ORF">GCM10012284_63460</name>
</gene>
<organism evidence="3 4">
    <name type="scientific">Mangrovihabitans endophyticus</name>
    <dbReference type="NCBI Taxonomy" id="1751298"/>
    <lineage>
        <taxon>Bacteria</taxon>
        <taxon>Bacillati</taxon>
        <taxon>Actinomycetota</taxon>
        <taxon>Actinomycetes</taxon>
        <taxon>Micromonosporales</taxon>
        <taxon>Micromonosporaceae</taxon>
        <taxon>Mangrovihabitans</taxon>
    </lineage>
</organism>
<keyword evidence="4" id="KW-1185">Reference proteome</keyword>
<keyword evidence="2" id="KW-0472">Membrane</keyword>
<protein>
    <submittedName>
        <fullName evidence="3">Uncharacterized protein</fullName>
    </submittedName>
</protein>
<evidence type="ECO:0000256" key="2">
    <source>
        <dbReference type="SAM" id="Phobius"/>
    </source>
</evidence>
<reference evidence="3" key="1">
    <citation type="journal article" date="2014" name="Int. J. Syst. Evol. Microbiol.">
        <title>Complete genome sequence of Corynebacterium casei LMG S-19264T (=DSM 44701T), isolated from a smear-ripened cheese.</title>
        <authorList>
            <consortium name="US DOE Joint Genome Institute (JGI-PGF)"/>
            <person name="Walter F."/>
            <person name="Albersmeier A."/>
            <person name="Kalinowski J."/>
            <person name="Ruckert C."/>
        </authorList>
    </citation>
    <scope>NUCLEOTIDE SEQUENCE</scope>
    <source>
        <strain evidence="3">CGMCC 4.7299</strain>
    </source>
</reference>
<dbReference type="EMBL" id="BMMX01000074">
    <property type="protein sequence ID" value="GGL20142.1"/>
    <property type="molecule type" value="Genomic_DNA"/>
</dbReference>
<feature type="transmembrane region" description="Helical" evidence="2">
    <location>
        <begin position="123"/>
        <end position="140"/>
    </location>
</feature>
<comment type="caution">
    <text evidence="3">The sequence shown here is derived from an EMBL/GenBank/DDBJ whole genome shotgun (WGS) entry which is preliminary data.</text>
</comment>
<evidence type="ECO:0000313" key="4">
    <source>
        <dbReference type="Proteomes" id="UP000656042"/>
    </source>
</evidence>
<dbReference type="AlphaFoldDB" id="A0A8J3C5C3"/>
<feature type="region of interest" description="Disordered" evidence="1">
    <location>
        <begin position="1"/>
        <end position="107"/>
    </location>
</feature>
<feature type="transmembrane region" description="Helical" evidence="2">
    <location>
        <begin position="188"/>
        <end position="205"/>
    </location>
</feature>
<sequence length="222" mass="23711">MPEQPQWSERTLDMPPQDPWADPATAPGASPAGFPQSGPAQPATAPVSGGSGFPGSAAPQPHGAVPQSPFNQGRAQVTPHPPGQRFGAEHEPTGTGWPGDESPHAERPPLAWRMRELRRGGEWSSAAALFAFVCWGIWALSTGDDLTTPVVVFVLSLVVAAGLFALSRAVGRLVWEKQFGRVRRTARGAHMVAAVFLVGVGIAHLQQTQWVMDAYHWVVSTF</sequence>
<dbReference type="RefSeq" id="WP_189083031.1">
    <property type="nucleotide sequence ID" value="NZ_BMMX01000074.1"/>
</dbReference>
<keyword evidence="2" id="KW-1133">Transmembrane helix</keyword>
<accession>A0A8J3C5C3</accession>
<dbReference type="Proteomes" id="UP000656042">
    <property type="component" value="Unassembled WGS sequence"/>
</dbReference>
<evidence type="ECO:0000256" key="1">
    <source>
        <dbReference type="SAM" id="MobiDB-lite"/>
    </source>
</evidence>
<name>A0A8J3C5C3_9ACTN</name>
<evidence type="ECO:0000313" key="3">
    <source>
        <dbReference type="EMBL" id="GGL20142.1"/>
    </source>
</evidence>
<keyword evidence="2" id="KW-0812">Transmembrane</keyword>
<reference evidence="3" key="2">
    <citation type="submission" date="2020-09" db="EMBL/GenBank/DDBJ databases">
        <authorList>
            <person name="Sun Q."/>
            <person name="Zhou Y."/>
        </authorList>
    </citation>
    <scope>NUCLEOTIDE SEQUENCE</scope>
    <source>
        <strain evidence="3">CGMCC 4.7299</strain>
    </source>
</reference>
<proteinExistence type="predicted"/>